<comment type="caution">
    <text evidence="3">The sequence shown here is derived from an EMBL/GenBank/DDBJ whole genome shotgun (WGS) entry which is preliminary data.</text>
</comment>
<dbReference type="Proteomes" id="UP001147733">
    <property type="component" value="Unassembled WGS sequence"/>
</dbReference>
<evidence type="ECO:0000313" key="3">
    <source>
        <dbReference type="EMBL" id="KAJ5227073.1"/>
    </source>
</evidence>
<dbReference type="InterPro" id="IPR029058">
    <property type="entry name" value="AB_hydrolase_fold"/>
</dbReference>
<dbReference type="GO" id="GO:0047372">
    <property type="term" value="F:monoacylglycerol lipase activity"/>
    <property type="evidence" value="ECO:0007669"/>
    <property type="project" value="TreeGrafter"/>
</dbReference>
<dbReference type="GeneID" id="81385164"/>
<evidence type="ECO:0000259" key="2">
    <source>
        <dbReference type="Pfam" id="PF00561"/>
    </source>
</evidence>
<reference evidence="3" key="2">
    <citation type="journal article" date="2023" name="IMA Fungus">
        <title>Comparative genomic study of the Penicillium genus elucidates a diverse pangenome and 15 lateral gene transfer events.</title>
        <authorList>
            <person name="Petersen C."/>
            <person name="Sorensen T."/>
            <person name="Nielsen M.R."/>
            <person name="Sondergaard T.E."/>
            <person name="Sorensen J.L."/>
            <person name="Fitzpatrick D.A."/>
            <person name="Frisvad J.C."/>
            <person name="Nielsen K.L."/>
        </authorList>
    </citation>
    <scope>NUCLEOTIDE SEQUENCE</scope>
    <source>
        <strain evidence="3">IBT 23319</strain>
    </source>
</reference>
<keyword evidence="4" id="KW-1185">Reference proteome</keyword>
<dbReference type="GO" id="GO:0017000">
    <property type="term" value="P:antibiotic biosynthetic process"/>
    <property type="evidence" value="ECO:0007669"/>
    <property type="project" value="UniProtKB-ARBA"/>
</dbReference>
<name>A0A9W9TLG3_PENCI</name>
<dbReference type="Gene3D" id="3.40.50.1820">
    <property type="entry name" value="alpha/beta hydrolase"/>
    <property type="match status" value="1"/>
</dbReference>
<protein>
    <submittedName>
        <fullName evidence="3">Hydrolase</fullName>
    </submittedName>
</protein>
<dbReference type="InterPro" id="IPR012020">
    <property type="entry name" value="ABHD4"/>
</dbReference>
<evidence type="ECO:0000256" key="1">
    <source>
        <dbReference type="ARBA" id="ARBA00010884"/>
    </source>
</evidence>
<dbReference type="GO" id="GO:0051792">
    <property type="term" value="P:medium-chain fatty acid biosynthetic process"/>
    <property type="evidence" value="ECO:0007669"/>
    <property type="project" value="TreeGrafter"/>
</dbReference>
<dbReference type="GO" id="GO:0008126">
    <property type="term" value="F:acetylesterase activity"/>
    <property type="evidence" value="ECO:0007669"/>
    <property type="project" value="TreeGrafter"/>
</dbReference>
<comment type="similarity">
    <text evidence="1">Belongs to the AB hydrolase superfamily. AB hydrolase 4 family.</text>
</comment>
<gene>
    <name evidence="3" type="ORF">N7469_007079</name>
</gene>
<dbReference type="OrthoDB" id="5954035at2759"/>
<organism evidence="3 4">
    <name type="scientific">Penicillium citrinum</name>
    <dbReference type="NCBI Taxonomy" id="5077"/>
    <lineage>
        <taxon>Eukaryota</taxon>
        <taxon>Fungi</taxon>
        <taxon>Dikarya</taxon>
        <taxon>Ascomycota</taxon>
        <taxon>Pezizomycotina</taxon>
        <taxon>Eurotiomycetes</taxon>
        <taxon>Eurotiomycetidae</taxon>
        <taxon>Eurotiales</taxon>
        <taxon>Aspergillaceae</taxon>
        <taxon>Penicillium</taxon>
    </lineage>
</organism>
<proteinExistence type="inferred from homology"/>
<dbReference type="EMBL" id="JAPQKT010000006">
    <property type="protein sequence ID" value="KAJ5227073.1"/>
    <property type="molecule type" value="Genomic_DNA"/>
</dbReference>
<sequence>MKSPICLSRSQRVSFHHSPESYQLVQNDDTQISLAEFCKQCTPPHCSLSLFLFNGHLQTAWTQREEAKETIYYKRKIFESNHELYKGQFSVDFMVAPYVKDGTFSQDRESERLPAHTEMFKAGEDVRFLSEKDSSPIFLVLHGMSGGSDEPYIRRVLAAISALDIQWTACVVNFRGCAQSQLTTGYLYNGRATWDFRQIANWLKQNFPNRPLFGVGFSIGANVLTNVWLIHFHNQTDQDFQMRQYLGEEGENCPLGAAVLVSNPWKLESASHALQRSWIGTEIYAKILGYNMRDIVERNIDVITQELPISRDSIQRIHYIQDFDRNVCLAYGQDSEIQCPTWGYAVEDACYRDSSSADAMLAIRIPFLALQAEDDPE</sequence>
<feature type="domain" description="AB hydrolase-1" evidence="2">
    <location>
        <begin position="136"/>
        <end position="227"/>
    </location>
</feature>
<dbReference type="PANTHER" id="PTHR10794:SF63">
    <property type="entry name" value="ALPHA_BETA HYDROLASE 1, ISOFORM A"/>
    <property type="match status" value="1"/>
</dbReference>
<dbReference type="GO" id="GO:0051793">
    <property type="term" value="P:medium-chain fatty acid catabolic process"/>
    <property type="evidence" value="ECO:0007669"/>
    <property type="project" value="TreeGrafter"/>
</dbReference>
<dbReference type="PANTHER" id="PTHR10794">
    <property type="entry name" value="ABHYDROLASE DOMAIN-CONTAINING PROTEIN"/>
    <property type="match status" value="1"/>
</dbReference>
<dbReference type="AlphaFoldDB" id="A0A9W9TLG3"/>
<accession>A0A9W9TLG3</accession>
<evidence type="ECO:0000313" key="4">
    <source>
        <dbReference type="Proteomes" id="UP001147733"/>
    </source>
</evidence>
<dbReference type="RefSeq" id="XP_056499438.1">
    <property type="nucleotide sequence ID" value="XM_056645997.1"/>
</dbReference>
<dbReference type="PIRSF" id="PIRSF005211">
    <property type="entry name" value="Ab_hydro_YheT"/>
    <property type="match status" value="1"/>
</dbReference>
<reference evidence="3" key="1">
    <citation type="submission" date="2022-11" db="EMBL/GenBank/DDBJ databases">
        <authorList>
            <person name="Petersen C."/>
        </authorList>
    </citation>
    <scope>NUCLEOTIDE SEQUENCE</scope>
    <source>
        <strain evidence="3">IBT 23319</strain>
    </source>
</reference>
<dbReference type="InterPro" id="IPR050960">
    <property type="entry name" value="AB_hydrolase_4_sf"/>
</dbReference>
<dbReference type="Pfam" id="PF00561">
    <property type="entry name" value="Abhydrolase_1"/>
    <property type="match status" value="1"/>
</dbReference>
<dbReference type="SUPFAM" id="SSF53474">
    <property type="entry name" value="alpha/beta-Hydrolases"/>
    <property type="match status" value="1"/>
</dbReference>
<dbReference type="InterPro" id="IPR000073">
    <property type="entry name" value="AB_hydrolase_1"/>
</dbReference>
<keyword evidence="3" id="KW-0378">Hydrolase</keyword>